<dbReference type="PROSITE" id="PS50968">
    <property type="entry name" value="BIOTINYL_LIPOYL"/>
    <property type="match status" value="1"/>
</dbReference>
<dbReference type="InterPro" id="IPR000089">
    <property type="entry name" value="Biotin_lipoyl"/>
</dbReference>
<feature type="domain" description="Lipoyl-binding" evidence="2">
    <location>
        <begin position="1"/>
        <end position="76"/>
    </location>
</feature>
<comment type="caution">
    <text evidence="3">The sequence shown here is derived from an EMBL/GenBank/DDBJ whole genome shotgun (WGS) entry which is preliminary data.</text>
</comment>
<dbReference type="PANTHER" id="PTHR23151">
    <property type="entry name" value="DIHYDROLIPOAMIDE ACETYL/SUCCINYL-TRANSFERASE-RELATED"/>
    <property type="match status" value="1"/>
</dbReference>
<protein>
    <submittedName>
        <fullName evidence="3">Biotin/lipoyl-containing protein</fullName>
    </submittedName>
</protein>
<evidence type="ECO:0000313" key="3">
    <source>
        <dbReference type="EMBL" id="MFC6016361.1"/>
    </source>
</evidence>
<dbReference type="CDD" id="cd06849">
    <property type="entry name" value="lipoyl_domain"/>
    <property type="match status" value="1"/>
</dbReference>
<dbReference type="PROSITE" id="PS00189">
    <property type="entry name" value="LIPOYL"/>
    <property type="match status" value="1"/>
</dbReference>
<accession>A0ABW1K3R3</accession>
<evidence type="ECO:0000259" key="2">
    <source>
        <dbReference type="PROSITE" id="PS50968"/>
    </source>
</evidence>
<dbReference type="InterPro" id="IPR045257">
    <property type="entry name" value="E2/Pdx1"/>
</dbReference>
<keyword evidence="4" id="KW-1185">Reference proteome</keyword>
<dbReference type="Proteomes" id="UP001596203">
    <property type="component" value="Unassembled WGS sequence"/>
</dbReference>
<gene>
    <name evidence="3" type="ORF">ACFP2T_09135</name>
</gene>
<evidence type="ECO:0000256" key="1">
    <source>
        <dbReference type="ARBA" id="ARBA00022823"/>
    </source>
</evidence>
<keyword evidence="1" id="KW-0450">Lipoyl</keyword>
<proteinExistence type="predicted"/>
<dbReference type="RefSeq" id="WP_377419651.1">
    <property type="nucleotide sequence ID" value="NZ_JBHSPR010000007.1"/>
</dbReference>
<sequence length="76" mass="8038">MFEVRMPQLGETVSTGTVNVWLKSVGDGVRADEPLLEIGTDKVDTEIEAQADGTLLEIRVGEGEEVPVGTVLAVIG</sequence>
<dbReference type="SUPFAM" id="SSF51230">
    <property type="entry name" value="Single hybrid motif"/>
    <property type="match status" value="1"/>
</dbReference>
<reference evidence="4" key="1">
    <citation type="journal article" date="2019" name="Int. J. Syst. Evol. Microbiol.">
        <title>The Global Catalogue of Microorganisms (GCM) 10K type strain sequencing project: providing services to taxonomists for standard genome sequencing and annotation.</title>
        <authorList>
            <consortium name="The Broad Institute Genomics Platform"/>
            <consortium name="The Broad Institute Genome Sequencing Center for Infectious Disease"/>
            <person name="Wu L."/>
            <person name="Ma J."/>
        </authorList>
    </citation>
    <scope>NUCLEOTIDE SEQUENCE [LARGE SCALE GENOMIC DNA]</scope>
    <source>
        <strain evidence="4">ZS-35-S2</strain>
    </source>
</reference>
<dbReference type="PANTHER" id="PTHR23151:SF90">
    <property type="entry name" value="DIHYDROLIPOYLLYSINE-RESIDUE ACETYLTRANSFERASE COMPONENT OF PYRUVATE DEHYDROGENASE COMPLEX, MITOCHONDRIAL-RELATED"/>
    <property type="match status" value="1"/>
</dbReference>
<dbReference type="Pfam" id="PF00364">
    <property type="entry name" value="Biotin_lipoyl"/>
    <property type="match status" value="1"/>
</dbReference>
<evidence type="ECO:0000313" key="4">
    <source>
        <dbReference type="Proteomes" id="UP001596203"/>
    </source>
</evidence>
<organism evidence="3 4">
    <name type="scientific">Plantactinospora solaniradicis</name>
    <dbReference type="NCBI Taxonomy" id="1723736"/>
    <lineage>
        <taxon>Bacteria</taxon>
        <taxon>Bacillati</taxon>
        <taxon>Actinomycetota</taxon>
        <taxon>Actinomycetes</taxon>
        <taxon>Micromonosporales</taxon>
        <taxon>Micromonosporaceae</taxon>
        <taxon>Plantactinospora</taxon>
    </lineage>
</organism>
<dbReference type="EMBL" id="JBHSPR010000007">
    <property type="protein sequence ID" value="MFC6016361.1"/>
    <property type="molecule type" value="Genomic_DNA"/>
</dbReference>
<dbReference type="InterPro" id="IPR003016">
    <property type="entry name" value="2-oxoA_DH_lipoyl-BS"/>
</dbReference>
<dbReference type="InterPro" id="IPR011053">
    <property type="entry name" value="Single_hybrid_motif"/>
</dbReference>
<dbReference type="Gene3D" id="2.40.50.100">
    <property type="match status" value="1"/>
</dbReference>
<name>A0ABW1K3R3_9ACTN</name>